<reference evidence="2 3" key="1">
    <citation type="submission" date="2020-08" db="EMBL/GenBank/DDBJ databases">
        <title>Putative novel bacterial strains isolated from necrotic wheat leaf tissues caused by Xanthomonas translucens.</title>
        <authorList>
            <person name="Tambong J.T."/>
        </authorList>
    </citation>
    <scope>NUCLEOTIDE SEQUENCE [LARGE SCALE GENOMIC DNA]</scope>
    <source>
        <strain evidence="2 3">DOAB 1069</strain>
    </source>
</reference>
<organism evidence="2 3">
    <name type="scientific">Pseudomonas folii</name>
    <dbReference type="NCBI Taxonomy" id="2762593"/>
    <lineage>
        <taxon>Bacteria</taxon>
        <taxon>Pseudomonadati</taxon>
        <taxon>Pseudomonadota</taxon>
        <taxon>Gammaproteobacteria</taxon>
        <taxon>Pseudomonadales</taxon>
        <taxon>Pseudomonadaceae</taxon>
        <taxon>Pseudomonas</taxon>
    </lineage>
</organism>
<name>A0ABR7B767_9PSED</name>
<evidence type="ECO:0000313" key="2">
    <source>
        <dbReference type="EMBL" id="MBC3953013.1"/>
    </source>
</evidence>
<gene>
    <name evidence="2" type="ORF">H8S59_24855</name>
</gene>
<sequence>MKVGVAINAISLIALSAGAMQAKADVSVEESGDSFWVVQTSVYTRHFSPSPEHNNRQNLIGLERNEASGLVYGGATFRNSFAQRSVYGYVGKRFNSSRYPAVYLKVTGGLLHGYRGEYRDKIPLNRYGVAPVIIPGVGVNLGPVTAEAVLLGASAAMLNLGFRF</sequence>
<dbReference type="Proteomes" id="UP000651852">
    <property type="component" value="Unassembled WGS sequence"/>
</dbReference>
<keyword evidence="3" id="KW-1185">Reference proteome</keyword>
<evidence type="ECO:0000256" key="1">
    <source>
        <dbReference type="SAM" id="SignalP"/>
    </source>
</evidence>
<comment type="caution">
    <text evidence="2">The sequence shown here is derived from an EMBL/GenBank/DDBJ whole genome shotgun (WGS) entry which is preliminary data.</text>
</comment>
<evidence type="ECO:0000313" key="3">
    <source>
        <dbReference type="Proteomes" id="UP000651852"/>
    </source>
</evidence>
<feature type="chain" id="PRO_5046619914" evidence="1">
    <location>
        <begin position="25"/>
        <end position="164"/>
    </location>
</feature>
<feature type="signal peptide" evidence="1">
    <location>
        <begin position="1"/>
        <end position="24"/>
    </location>
</feature>
<keyword evidence="1" id="KW-0732">Signal</keyword>
<dbReference type="EMBL" id="JACONW010000202">
    <property type="protein sequence ID" value="MBC3953013.1"/>
    <property type="molecule type" value="Genomic_DNA"/>
</dbReference>
<proteinExistence type="predicted"/>
<protein>
    <submittedName>
        <fullName evidence="2">Sn-glycerol-3-phosphate transporter</fullName>
    </submittedName>
</protein>
<accession>A0ABR7B767</accession>